<comment type="caution">
    <text evidence="3">The sequence shown here is derived from an EMBL/GenBank/DDBJ whole genome shotgun (WGS) entry which is preliminary data.</text>
</comment>
<dbReference type="GO" id="GO:0006508">
    <property type="term" value="P:proteolysis"/>
    <property type="evidence" value="ECO:0007669"/>
    <property type="project" value="InterPro"/>
</dbReference>
<keyword evidence="1" id="KW-0732">Signal</keyword>
<dbReference type="AlphaFoldDB" id="A0A5M6ZB47"/>
<dbReference type="SUPFAM" id="SSF53187">
    <property type="entry name" value="Zn-dependent exopeptidases"/>
    <property type="match status" value="1"/>
</dbReference>
<evidence type="ECO:0000259" key="2">
    <source>
        <dbReference type="Pfam" id="PF04389"/>
    </source>
</evidence>
<evidence type="ECO:0000313" key="4">
    <source>
        <dbReference type="Proteomes" id="UP000325122"/>
    </source>
</evidence>
<dbReference type="GO" id="GO:0008235">
    <property type="term" value="F:metalloexopeptidase activity"/>
    <property type="evidence" value="ECO:0007669"/>
    <property type="project" value="InterPro"/>
</dbReference>
<dbReference type="InterPro" id="IPR045175">
    <property type="entry name" value="M28_fam"/>
</dbReference>
<feature type="domain" description="Peptidase M28" evidence="2">
    <location>
        <begin position="111"/>
        <end position="301"/>
    </location>
</feature>
<accession>A0A5M6ZB47</accession>
<proteinExistence type="predicted"/>
<evidence type="ECO:0000313" key="3">
    <source>
        <dbReference type="EMBL" id="KAA5800997.1"/>
    </source>
</evidence>
<dbReference type="Proteomes" id="UP000325122">
    <property type="component" value="Unassembled WGS sequence"/>
</dbReference>
<reference evidence="3 4" key="1">
    <citation type="submission" date="2019-09" db="EMBL/GenBank/DDBJ databases">
        <authorList>
            <person name="Kevbrin V."/>
            <person name="Grouzdev D.S."/>
        </authorList>
    </citation>
    <scope>NUCLEOTIDE SEQUENCE [LARGE SCALE GENOMIC DNA]</scope>
    <source>
        <strain evidence="3 4">G-192</strain>
    </source>
</reference>
<dbReference type="Pfam" id="PF04389">
    <property type="entry name" value="Peptidase_M28"/>
    <property type="match status" value="1"/>
</dbReference>
<protein>
    <submittedName>
        <fullName evidence="3">M28 family peptidase</fullName>
    </submittedName>
</protein>
<dbReference type="PANTHER" id="PTHR12147">
    <property type="entry name" value="METALLOPEPTIDASE M28 FAMILY MEMBER"/>
    <property type="match status" value="1"/>
</dbReference>
<feature type="chain" id="PRO_5024320012" evidence="1">
    <location>
        <begin position="27"/>
        <end position="334"/>
    </location>
</feature>
<keyword evidence="4" id="KW-1185">Reference proteome</keyword>
<name>A0A5M6ZB47_9PROT</name>
<evidence type="ECO:0000256" key="1">
    <source>
        <dbReference type="SAM" id="SignalP"/>
    </source>
</evidence>
<dbReference type="EMBL" id="VWOJ01000005">
    <property type="protein sequence ID" value="KAA5800997.1"/>
    <property type="molecule type" value="Genomic_DNA"/>
</dbReference>
<dbReference type="InterPro" id="IPR007484">
    <property type="entry name" value="Peptidase_M28"/>
</dbReference>
<feature type="signal peptide" evidence="1">
    <location>
        <begin position="1"/>
        <end position="26"/>
    </location>
</feature>
<sequence>MKMLRHGLFFAATSAALLLAACEPRAAEAPGPCDGLTAQPLRDVCILAADDMEGRMVGSEGGARARAYILSRFEEIGLSPAQGGFEQAFDVTRPVDPTDRDGPRHSLTGVNLIGVIEGEDPSLSMVITAHYDHLGIMPDGQIMNGADDNASGVGGLLAAAEYFLASPPRHTVVIAALDAEEGGLDGARYFVANRPEGIGEIAFNLNFDMLGHNEDGRLIAAGSYHTPELLPLIEAAAAASSITLEPGYDRPSDNRGDDWTMMSDHAAFHLAGIPFLYLGVEDHPYYHTPGDTFDIIMPGFYLGAVDTAIDVARRADAMLAEINAARLARAEAAE</sequence>
<organism evidence="3 4">
    <name type="scientific">Alkalicaulis satelles</name>
    <dbReference type="NCBI Taxonomy" id="2609175"/>
    <lineage>
        <taxon>Bacteria</taxon>
        <taxon>Pseudomonadati</taxon>
        <taxon>Pseudomonadota</taxon>
        <taxon>Alphaproteobacteria</taxon>
        <taxon>Maricaulales</taxon>
        <taxon>Maricaulaceae</taxon>
        <taxon>Alkalicaulis</taxon>
    </lineage>
</organism>
<dbReference type="PANTHER" id="PTHR12147:SF26">
    <property type="entry name" value="PEPTIDASE M28 DOMAIN-CONTAINING PROTEIN"/>
    <property type="match status" value="1"/>
</dbReference>
<dbReference type="Gene3D" id="3.40.630.10">
    <property type="entry name" value="Zn peptidases"/>
    <property type="match status" value="1"/>
</dbReference>
<gene>
    <name evidence="3" type="ORF">F1654_13135</name>
</gene>
<dbReference type="PROSITE" id="PS51257">
    <property type="entry name" value="PROKAR_LIPOPROTEIN"/>
    <property type="match status" value="1"/>
</dbReference>